<sequence length="198" mass="22466">MSGNTKDKIAVRNNTGKTTPAATAPMANAYANATILEKIENLAATFRHRKCNDASSQFLFLNIKGNDKSYQTPLSTIVEKESRIRKEMERNPRIVESPSASLHDLTILPLAPRSVAKISSPVFDEILIHFRKSNDTQIETWITKTANIDSSLNTARKAEKSRKNLYSCYSKWADRHESSRVLRYFRLEIRLGIFVGNY</sequence>
<accession>A0ABQ7BWT8</accession>
<organism evidence="2 3">
    <name type="scientific">Brassica cretica</name>
    <name type="common">Mustard</name>
    <dbReference type="NCBI Taxonomy" id="69181"/>
    <lineage>
        <taxon>Eukaryota</taxon>
        <taxon>Viridiplantae</taxon>
        <taxon>Streptophyta</taxon>
        <taxon>Embryophyta</taxon>
        <taxon>Tracheophyta</taxon>
        <taxon>Spermatophyta</taxon>
        <taxon>Magnoliopsida</taxon>
        <taxon>eudicotyledons</taxon>
        <taxon>Gunneridae</taxon>
        <taxon>Pentapetalae</taxon>
        <taxon>rosids</taxon>
        <taxon>malvids</taxon>
        <taxon>Brassicales</taxon>
        <taxon>Brassicaceae</taxon>
        <taxon>Brassiceae</taxon>
        <taxon>Brassica</taxon>
    </lineage>
</organism>
<feature type="compositionally biased region" description="Low complexity" evidence="1">
    <location>
        <begin position="13"/>
        <end position="22"/>
    </location>
</feature>
<comment type="caution">
    <text evidence="2">The sequence shown here is derived from an EMBL/GenBank/DDBJ whole genome shotgun (WGS) entry which is preliminary data.</text>
</comment>
<keyword evidence="3" id="KW-1185">Reference proteome</keyword>
<dbReference type="EMBL" id="QGKV02000832">
    <property type="protein sequence ID" value="KAF3544359.1"/>
    <property type="molecule type" value="Genomic_DNA"/>
</dbReference>
<proteinExistence type="predicted"/>
<evidence type="ECO:0000313" key="3">
    <source>
        <dbReference type="Proteomes" id="UP000266723"/>
    </source>
</evidence>
<feature type="compositionally biased region" description="Basic and acidic residues" evidence="1">
    <location>
        <begin position="1"/>
        <end position="10"/>
    </location>
</feature>
<gene>
    <name evidence="2" type="ORF">DY000_02006446</name>
</gene>
<evidence type="ECO:0000313" key="2">
    <source>
        <dbReference type="EMBL" id="KAF3544359.1"/>
    </source>
</evidence>
<name>A0ABQ7BWT8_BRACR</name>
<evidence type="ECO:0000256" key="1">
    <source>
        <dbReference type="SAM" id="MobiDB-lite"/>
    </source>
</evidence>
<feature type="region of interest" description="Disordered" evidence="1">
    <location>
        <begin position="1"/>
        <end position="22"/>
    </location>
</feature>
<protein>
    <submittedName>
        <fullName evidence="2">Uncharacterized protein</fullName>
    </submittedName>
</protein>
<reference evidence="2 3" key="1">
    <citation type="journal article" date="2020" name="BMC Genomics">
        <title>Intraspecific diversification of the crop wild relative Brassica cretica Lam. using demographic model selection.</title>
        <authorList>
            <person name="Kioukis A."/>
            <person name="Michalopoulou V.A."/>
            <person name="Briers L."/>
            <person name="Pirintsos S."/>
            <person name="Studholme D.J."/>
            <person name="Pavlidis P."/>
            <person name="Sarris P.F."/>
        </authorList>
    </citation>
    <scope>NUCLEOTIDE SEQUENCE [LARGE SCALE GENOMIC DNA]</scope>
    <source>
        <strain evidence="3">cv. PFS-1207/04</strain>
    </source>
</reference>
<dbReference type="Proteomes" id="UP000266723">
    <property type="component" value="Unassembled WGS sequence"/>
</dbReference>